<dbReference type="InterPro" id="IPR036388">
    <property type="entry name" value="WH-like_DNA-bd_sf"/>
</dbReference>
<dbReference type="InterPro" id="IPR050662">
    <property type="entry name" value="Sec-metab_biosynth-thioest"/>
</dbReference>
<protein>
    <submittedName>
        <fullName evidence="2">MBL fold metallo-hydrolase</fullName>
    </submittedName>
</protein>
<keyword evidence="3" id="KW-1185">Reference proteome</keyword>
<dbReference type="Gene3D" id="3.60.15.10">
    <property type="entry name" value="Ribonuclease Z/Hydroxyacylglutathione hydrolase-like"/>
    <property type="match status" value="1"/>
</dbReference>
<dbReference type="EMBL" id="JADQAZ010000002">
    <property type="protein sequence ID" value="MBT0958026.1"/>
    <property type="molecule type" value="Genomic_DNA"/>
</dbReference>
<dbReference type="Gene3D" id="1.10.10.10">
    <property type="entry name" value="Winged helix-like DNA-binding domain superfamily/Winged helix DNA-binding domain"/>
    <property type="match status" value="1"/>
</dbReference>
<dbReference type="InterPro" id="IPR048933">
    <property type="entry name" value="B_lactamase-like_C"/>
</dbReference>
<dbReference type="Proteomes" id="UP001315686">
    <property type="component" value="Unassembled WGS sequence"/>
</dbReference>
<dbReference type="PANTHER" id="PTHR23131:SF4">
    <property type="entry name" value="METALLO-BETA-LACTAMASE SUPERFAMILY POTEIN"/>
    <property type="match status" value="1"/>
</dbReference>
<reference evidence="2 3" key="1">
    <citation type="journal article" date="2021" name="Arch. Microbiol.">
        <title>Harenicola maris gen. nov., sp. nov. isolated from the Sea of Japan shallow sediments.</title>
        <authorList>
            <person name="Romanenko L.A."/>
            <person name="Kurilenko V.V."/>
            <person name="Chernysheva N.Y."/>
            <person name="Tekutyeva L.A."/>
            <person name="Velansky P.V."/>
            <person name="Svetashev V.I."/>
            <person name="Isaeva M.P."/>
        </authorList>
    </citation>
    <scope>NUCLEOTIDE SEQUENCE [LARGE SCALE GENOMIC DNA]</scope>
    <source>
        <strain evidence="2 3">KMM 3653</strain>
    </source>
</reference>
<dbReference type="AlphaFoldDB" id="A0AAP2CT22"/>
<evidence type="ECO:0000313" key="3">
    <source>
        <dbReference type="Proteomes" id="UP001315686"/>
    </source>
</evidence>
<feature type="domain" description="Metallo-beta-lactamase" evidence="1">
    <location>
        <begin position="11"/>
        <end position="229"/>
    </location>
</feature>
<dbReference type="Pfam" id="PF21221">
    <property type="entry name" value="B_lactamase-like_C"/>
    <property type="match status" value="1"/>
</dbReference>
<accession>A0AAP2CT22</accession>
<dbReference type="InterPro" id="IPR036866">
    <property type="entry name" value="RibonucZ/Hydroxyglut_hydro"/>
</dbReference>
<organism evidence="2 3">
    <name type="scientific">Harenicola maris</name>
    <dbReference type="NCBI Taxonomy" id="2841044"/>
    <lineage>
        <taxon>Bacteria</taxon>
        <taxon>Pseudomonadati</taxon>
        <taxon>Pseudomonadota</taxon>
        <taxon>Alphaproteobacteria</taxon>
        <taxon>Rhodobacterales</taxon>
        <taxon>Paracoccaceae</taxon>
        <taxon>Harenicola</taxon>
    </lineage>
</organism>
<evidence type="ECO:0000313" key="2">
    <source>
        <dbReference type="EMBL" id="MBT0958026.1"/>
    </source>
</evidence>
<dbReference type="Pfam" id="PF00753">
    <property type="entry name" value="Lactamase_B"/>
    <property type="match status" value="1"/>
</dbReference>
<dbReference type="InterPro" id="IPR001279">
    <property type="entry name" value="Metallo-B-lactamas"/>
</dbReference>
<name>A0AAP2CT22_9RHOB</name>
<evidence type="ECO:0000259" key="1">
    <source>
        <dbReference type="SMART" id="SM00849"/>
    </source>
</evidence>
<dbReference type="PANTHER" id="PTHR23131">
    <property type="entry name" value="ENDORIBONUCLEASE LACTB2"/>
    <property type="match status" value="1"/>
</dbReference>
<sequence length="316" mass="35164">MRLPLPMALDHVNVFAFEDEGGWSIVDTGFDTRKARGIWQKLLDGPLSGAPIARVLVTHHHPDHIGLAGWFQAEHGAELLTTRTSWLTARMLTLDNQPEHVPEAIRFWDRAGMDSAEKARRMSERPFNFADMVAPLPLGYTRLQEGQRLAFGGRDWTVRMGNGHAPEHATLWAEEGDLVIAGDQMIASISPNIGVHATEPEADPLAEWLEACERLSGFARDEQLVLSGHKLPFTGLPARMTQLIKNHHTALERLMEHLALPRTAAQCFPVLFRRAIGPAEYGLALAEAVAHLNHLYQAGRISRALDDDGAWLWQAK</sequence>
<comment type="caution">
    <text evidence="2">The sequence shown here is derived from an EMBL/GenBank/DDBJ whole genome shotgun (WGS) entry which is preliminary data.</text>
</comment>
<gene>
    <name evidence="2" type="ORF">IV417_11570</name>
</gene>
<dbReference type="SMART" id="SM00849">
    <property type="entry name" value="Lactamase_B"/>
    <property type="match status" value="1"/>
</dbReference>
<dbReference type="SUPFAM" id="SSF56281">
    <property type="entry name" value="Metallo-hydrolase/oxidoreductase"/>
    <property type="match status" value="1"/>
</dbReference>
<proteinExistence type="predicted"/>